<sequence>MPRTGSSTRERMLDAAYTVMRTRGLARAAVRGLLPRGS</sequence>
<protein>
    <submittedName>
        <fullName evidence="1">Uncharacterized protein</fullName>
    </submittedName>
</protein>
<reference evidence="1" key="1">
    <citation type="submission" date="2020-02" db="EMBL/GenBank/DDBJ databases">
        <authorList>
            <person name="Meier V. D."/>
        </authorList>
    </citation>
    <scope>NUCLEOTIDE SEQUENCE</scope>
    <source>
        <strain evidence="1">AVDCRST_MAG54</strain>
    </source>
</reference>
<proteinExistence type="predicted"/>
<dbReference type="EMBL" id="CADCTH010000161">
    <property type="protein sequence ID" value="CAA9234719.1"/>
    <property type="molecule type" value="Genomic_DNA"/>
</dbReference>
<organism evidence="1">
    <name type="scientific">uncultured Actinomycetospora sp</name>
    <dbReference type="NCBI Taxonomy" id="1135996"/>
    <lineage>
        <taxon>Bacteria</taxon>
        <taxon>Bacillati</taxon>
        <taxon>Actinomycetota</taxon>
        <taxon>Actinomycetes</taxon>
        <taxon>Pseudonocardiales</taxon>
        <taxon>Pseudonocardiaceae</taxon>
        <taxon>Actinomycetospora</taxon>
        <taxon>environmental samples</taxon>
    </lineage>
</organism>
<name>A0A6J4HVN7_9PSEU</name>
<accession>A0A6J4HVN7</accession>
<evidence type="ECO:0000313" key="1">
    <source>
        <dbReference type="EMBL" id="CAA9234719.1"/>
    </source>
</evidence>
<gene>
    <name evidence="1" type="ORF">AVDCRST_MAG54-1201</name>
</gene>
<dbReference type="AlphaFoldDB" id="A0A6J4HVN7"/>